<protein>
    <submittedName>
        <fullName evidence="19">Uncharacterized protein</fullName>
    </submittedName>
</protein>
<dbReference type="GO" id="GO:0045505">
    <property type="term" value="F:dynein intermediate chain binding"/>
    <property type="evidence" value="ECO:0007669"/>
    <property type="project" value="InterPro"/>
</dbReference>
<dbReference type="GO" id="GO:0051959">
    <property type="term" value="F:dynein light intermediate chain binding"/>
    <property type="evidence" value="ECO:0007669"/>
    <property type="project" value="InterPro"/>
</dbReference>
<feature type="domain" description="ATPase dynein-related AAA" evidence="15">
    <location>
        <begin position="1996"/>
        <end position="2057"/>
    </location>
</feature>
<reference evidence="19" key="1">
    <citation type="submission" date="2021-06" db="EMBL/GenBank/DDBJ databases">
        <authorList>
            <person name="Hodson N. C."/>
            <person name="Mongue J. A."/>
            <person name="Jaron S. K."/>
        </authorList>
    </citation>
    <scope>NUCLEOTIDE SEQUENCE</scope>
</reference>
<dbReference type="FunFam" id="1.20.140.100:FF:000001">
    <property type="entry name" value="dynein heavy chain 17, axonemal"/>
    <property type="match status" value="1"/>
</dbReference>
<dbReference type="Pfam" id="PF08393">
    <property type="entry name" value="DHC_N2"/>
    <property type="match status" value="1"/>
</dbReference>
<keyword evidence="3" id="KW-0963">Cytoplasm</keyword>
<feature type="domain" description="Dynein heavy chain tail" evidence="16">
    <location>
        <begin position="205"/>
        <end position="779"/>
    </location>
</feature>
<dbReference type="Pfam" id="PF08385">
    <property type="entry name" value="DHC_N1"/>
    <property type="match status" value="1"/>
</dbReference>
<dbReference type="GO" id="GO:0005524">
    <property type="term" value="F:ATP binding"/>
    <property type="evidence" value="ECO:0007669"/>
    <property type="project" value="UniProtKB-KW"/>
</dbReference>
<keyword evidence="6" id="KW-0547">Nucleotide-binding</keyword>
<evidence type="ECO:0000256" key="8">
    <source>
        <dbReference type="ARBA" id="ARBA00023017"/>
    </source>
</evidence>
<accession>A0A8J2PAT0</accession>
<keyword evidence="9 14" id="KW-0175">Coiled coil</keyword>
<evidence type="ECO:0000259" key="15">
    <source>
        <dbReference type="Pfam" id="PF07728"/>
    </source>
</evidence>
<feature type="domain" description="Dynein heavy chain linker" evidence="17">
    <location>
        <begin position="1285"/>
        <end position="1687"/>
    </location>
</feature>
<evidence type="ECO:0000256" key="13">
    <source>
        <dbReference type="ARBA" id="ARBA00023273"/>
    </source>
</evidence>
<feature type="domain" description="Dynein heavy chain hydrolytic ATP-binding dynein motor region" evidence="18">
    <location>
        <begin position="1824"/>
        <end position="1902"/>
    </location>
</feature>
<name>A0A8J2PAT0_9HEXA</name>
<evidence type="ECO:0000256" key="1">
    <source>
        <dbReference type="ARBA" id="ARBA00004430"/>
    </source>
</evidence>
<dbReference type="Pfam" id="PF12774">
    <property type="entry name" value="AAA_6"/>
    <property type="match status" value="1"/>
</dbReference>
<keyword evidence="10" id="KW-0969">Cilium</keyword>
<evidence type="ECO:0000259" key="16">
    <source>
        <dbReference type="Pfam" id="PF08385"/>
    </source>
</evidence>
<comment type="subcellular location">
    <subcellularLocation>
        <location evidence="1">Cytoplasm</location>
        <location evidence="1">Cytoskeleton</location>
        <location evidence="1">Cilium axoneme</location>
    </subcellularLocation>
</comment>
<dbReference type="PANTHER" id="PTHR46532:SF11">
    <property type="entry name" value="DYNEIN AXONEMAL HEAVY CHAIN 12"/>
    <property type="match status" value="1"/>
</dbReference>
<proteinExistence type="inferred from homology"/>
<keyword evidence="11" id="KW-0505">Motor protein</keyword>
<keyword evidence="12" id="KW-0206">Cytoskeleton</keyword>
<comment type="similarity">
    <text evidence="2">Belongs to the dynein heavy chain family.</text>
</comment>
<keyword evidence="7" id="KW-0067">ATP-binding</keyword>
<dbReference type="FunFam" id="1.20.58.1120:FF:000002">
    <property type="entry name" value="Dynein heavy chain 9, axonemal"/>
    <property type="match status" value="1"/>
</dbReference>
<evidence type="ECO:0000256" key="14">
    <source>
        <dbReference type="SAM" id="Coils"/>
    </source>
</evidence>
<dbReference type="InterPro" id="IPR013602">
    <property type="entry name" value="Dynein_heavy_linker"/>
</dbReference>
<evidence type="ECO:0000256" key="12">
    <source>
        <dbReference type="ARBA" id="ARBA00023212"/>
    </source>
</evidence>
<dbReference type="FunFam" id="3.20.180.20:FF:000001">
    <property type="entry name" value="Dynein axonemal heavy chain 5"/>
    <property type="match status" value="1"/>
</dbReference>
<dbReference type="GO" id="GO:0016887">
    <property type="term" value="F:ATP hydrolysis activity"/>
    <property type="evidence" value="ECO:0007669"/>
    <property type="project" value="InterPro"/>
</dbReference>
<sequence length="2082" mass="241228">MGKDQPGSYEPGVDARLDFLLDLLTRSLKIKLDKWTKMLLQEDYRTILLEFFDRDDVPNLLIVTLNAGGQLITASAFPTAAKAKGIYFMKKDPSIPLMKDDVNFKENLVYGELPAQPLESLVTYIEDVAQPLISSAANQDKWPDTVVGDVKQHTQEITGVLYSVQGQLKGKTLLPMPLSLDAVDENERNLQEVGPSEVDLQLKTQIETLIIKWAQQINEVLKQDSSKALQSGTNPTPIAEMAFWEDRVQDLQCIYDQLNDEKIRKIATIIEGTGSTYWPAFKSMFRNVVAALAEAQDILAYLKPLKKHIDAVQNAMFDELIDNIRPMMHCVCLVWGHSRYYCSAARIIVLLQEICNLLIEMARSHLGGSAIFQMDPEEGLVKVTQVVEVLQFFRDLYDEHRSKLPVYFDDSTDPKTWDFLPHLVFKRYDKFLDRMKDLKSFFESSTEYYKLERVDFGGSKGRYLTAQVQEIYNEFLEFYQKYSAIQYDVSDPEDDSFVPDYEAFQEKVEDIDQRLAAVCVNAFDDCHTPESVYKLVQVLGSLLERPAIKNDIEPKYPEYIKMLEKDFDTVKELFDEQILAFEDPADRKQVQRTMPPYASSVHWAKDMRSRIEEPVEQFKSLELPIAEEEEAKVMLEKQEELSGILQQFQDKTFDDWKEKIKNEAGGYLTENLINREDLSAISVNFNSELAAALKEVKYMRLAGFEDIPAEATKLYDKKDAFRKNLTHLDQITRAYNRAHRLANSVELSLLQPTIAKIDEVLKEGEDSIKWSDEDKIWPFIETLQPHVKELEGKLDKSQDNIKTIKKLVQGWISHPLFERKDGRKDQLLSLDEQAQERKQKRYKEIQESSDKLKELILTNKELLKSSDIDDRIWTEYLTYIDGIVLDGMVKAVAVSFGYICDHTDPNLTPSPFIEVRMELEENDLTFVPDLDLSQPNSLWNVMEDVMSDITHQSSLVDRVKEKGGIHYLSDVESNEELLDMKATIENRIQTITDQAYDYQLKFETVAWIWEDDRQEYLSQFLKYGHQLTPEELEAKALGEEPQEIAPTLEQFKEIIDKFENLYLEVEKFEHEKVFDKWLRLDMRPFRQALLNTVKRWSLMFKQYLIDSVVGGLSELENFLKEGEKGLTKPLREGDLQTLISVMEMLHKVKDKEAQYDNMFEPVKQYIELLKMYDYELPENVFVQLEELPQKWTNLKKLSIQTKHTVAPLQAQEVSSIRKRIADFDAKQQAYREAFKKYDFFNQNCQFPYKIMDDTHIEMKNLEEEYEDICGAASLFEVHVPDPKSLKQCRRELKFVKQLWDFVIIVDSSFEDWKTTPWKNINVENMDIECKRMAKEVKAMDKDVKNWTIFNNLEAKIRNMISSLKSVSELQNPSIRERHWQELMAATKVKFNMNDSTTLADLVALNLHNFEDEVKNIVDKAVKESSMEKTLKELDATWKNQEYEFETHPRTGTRLVKASEELIELLEDNQVQLQNIAMSKYIDFFHEEVEYWQNKLFNADQVLAGLNEVQRTWGHLEPIFIATEDIRKNLPEDSARFDKIDKDFKEILKKISKTKNVIEATNQPGLVPELERLQKELAICEKALADYLETKRLAFPRFYFVSSVDLLDILSNGNEPSLVARHLTKLFDSMSKLDFTKEGDNDTKIAKSMWAKDGEQIDLNENCDCSGAVEQWLSRLEAAMKATIRHYFALAVNSYEDKPRDQWIMDFPAQTALCGTQIWWTTEVNIAFSKLEEGYENALKDYLRKQINQLSILIGLLLGQLTYQERQKIMTVCTIDVHSRDVVSKLIQMKVETSQAFQWQSQLRHRWDDNEKDCFANICDAQFRYWYEYLGNTPRLVITPLTDRCYITLTQSLHLIMGGAPAGPAGTGKTETTKDLGKAIGIMVYVFNCSEQMDYRSIGNIYKAGSLKRSDPDRPEDQVLMRALRDFNIPKIVTDDVPVFMGLIGDLFPALDVPRKRDLDFEKTVKIATLSSKLQPEDNFVLKVVQLQELLDVRHSVFIIGNAGTGKTQVWKCLFKAHQILKHKPTFNDLNPKAVTNDELFGIINPATREWKDGILSVLMRDQANLTGLRLESIRYLLDRPKG</sequence>
<dbReference type="Proteomes" id="UP000708208">
    <property type="component" value="Unassembled WGS sequence"/>
</dbReference>
<evidence type="ECO:0000256" key="2">
    <source>
        <dbReference type="ARBA" id="ARBA00008887"/>
    </source>
</evidence>
<evidence type="ECO:0000256" key="3">
    <source>
        <dbReference type="ARBA" id="ARBA00022490"/>
    </source>
</evidence>
<dbReference type="Pfam" id="PF07728">
    <property type="entry name" value="AAA_5"/>
    <property type="match status" value="1"/>
</dbReference>
<keyword evidence="5" id="KW-0677">Repeat</keyword>
<dbReference type="EMBL" id="CAJVCH010235644">
    <property type="protein sequence ID" value="CAG7732677.1"/>
    <property type="molecule type" value="Genomic_DNA"/>
</dbReference>
<comment type="caution">
    <text evidence="19">The sequence shown here is derived from an EMBL/GenBank/DDBJ whole genome shotgun (WGS) entry which is preliminary data.</text>
</comment>
<evidence type="ECO:0000256" key="4">
    <source>
        <dbReference type="ARBA" id="ARBA00022701"/>
    </source>
</evidence>
<dbReference type="FunFam" id="1.10.287.2620:FF:000004">
    <property type="entry name" value="Dynein axonemal heavy chain 17"/>
    <property type="match status" value="1"/>
</dbReference>
<evidence type="ECO:0000256" key="6">
    <source>
        <dbReference type="ARBA" id="ARBA00022741"/>
    </source>
</evidence>
<dbReference type="InterPro" id="IPR026983">
    <property type="entry name" value="DHC"/>
</dbReference>
<evidence type="ECO:0000256" key="7">
    <source>
        <dbReference type="ARBA" id="ARBA00022840"/>
    </source>
</evidence>
<evidence type="ECO:0000313" key="19">
    <source>
        <dbReference type="EMBL" id="CAG7732677.1"/>
    </source>
</evidence>
<dbReference type="InterPro" id="IPR011704">
    <property type="entry name" value="ATPase_dyneun-rel_AAA"/>
</dbReference>
<evidence type="ECO:0000313" key="20">
    <source>
        <dbReference type="Proteomes" id="UP000708208"/>
    </source>
</evidence>
<dbReference type="PANTHER" id="PTHR46532">
    <property type="entry name" value="MALE FERTILITY FACTOR KL5"/>
    <property type="match status" value="1"/>
</dbReference>
<evidence type="ECO:0000259" key="17">
    <source>
        <dbReference type="Pfam" id="PF08393"/>
    </source>
</evidence>
<dbReference type="GO" id="GO:0005858">
    <property type="term" value="C:axonemal dynein complex"/>
    <property type="evidence" value="ECO:0007669"/>
    <property type="project" value="TreeGrafter"/>
</dbReference>
<dbReference type="OrthoDB" id="447173at2759"/>
<keyword evidence="20" id="KW-1185">Reference proteome</keyword>
<evidence type="ECO:0000256" key="10">
    <source>
        <dbReference type="ARBA" id="ARBA00023069"/>
    </source>
</evidence>
<evidence type="ECO:0000256" key="5">
    <source>
        <dbReference type="ARBA" id="ARBA00022737"/>
    </source>
</evidence>
<dbReference type="InterPro" id="IPR013594">
    <property type="entry name" value="Dynein_heavy_tail"/>
</dbReference>
<evidence type="ECO:0000259" key="18">
    <source>
        <dbReference type="Pfam" id="PF12774"/>
    </source>
</evidence>
<evidence type="ECO:0000256" key="11">
    <source>
        <dbReference type="ARBA" id="ARBA00023175"/>
    </source>
</evidence>
<gene>
    <name evidence="19" type="ORF">AFUS01_LOCUS21173</name>
</gene>
<dbReference type="GO" id="GO:0005874">
    <property type="term" value="C:microtubule"/>
    <property type="evidence" value="ECO:0007669"/>
    <property type="project" value="UniProtKB-KW"/>
</dbReference>
<keyword evidence="4" id="KW-0493">Microtubule</keyword>
<keyword evidence="13" id="KW-0966">Cell projection</keyword>
<evidence type="ECO:0000256" key="9">
    <source>
        <dbReference type="ARBA" id="ARBA00023054"/>
    </source>
</evidence>
<keyword evidence="8" id="KW-0243">Dynein</keyword>
<organism evidence="19 20">
    <name type="scientific">Allacma fusca</name>
    <dbReference type="NCBI Taxonomy" id="39272"/>
    <lineage>
        <taxon>Eukaryota</taxon>
        <taxon>Metazoa</taxon>
        <taxon>Ecdysozoa</taxon>
        <taxon>Arthropoda</taxon>
        <taxon>Hexapoda</taxon>
        <taxon>Collembola</taxon>
        <taxon>Symphypleona</taxon>
        <taxon>Sminthuridae</taxon>
        <taxon>Allacma</taxon>
    </lineage>
</organism>
<feature type="coiled-coil region" evidence="14">
    <location>
        <begin position="835"/>
        <end position="865"/>
    </location>
</feature>
<dbReference type="InterPro" id="IPR035699">
    <property type="entry name" value="AAA_6"/>
</dbReference>
<dbReference type="GO" id="GO:0007018">
    <property type="term" value="P:microtubule-based movement"/>
    <property type="evidence" value="ECO:0007669"/>
    <property type="project" value="InterPro"/>
</dbReference>